<feature type="domain" description="PEP-utilising enzyme C-terminal" evidence="18">
    <location>
        <begin position="580"/>
        <end position="938"/>
    </location>
</feature>
<evidence type="ECO:0000256" key="2">
    <source>
        <dbReference type="ARBA" id="ARBA00003144"/>
    </source>
</evidence>
<dbReference type="InterPro" id="IPR010121">
    <property type="entry name" value="Pyruvate_phosphate_dikinase"/>
</dbReference>
<keyword evidence="6 19" id="KW-0808">Transferase</keyword>
<evidence type="ECO:0000256" key="14">
    <source>
        <dbReference type="PIRSR" id="PIRSR000853-2"/>
    </source>
</evidence>
<dbReference type="SUPFAM" id="SSF52009">
    <property type="entry name" value="Phosphohistidine domain"/>
    <property type="match status" value="1"/>
</dbReference>
<dbReference type="InterPro" id="IPR036637">
    <property type="entry name" value="Phosphohistidine_dom_sf"/>
</dbReference>
<keyword evidence="7 15" id="KW-0479">Metal-binding</keyword>
<keyword evidence="19" id="KW-0670">Pyruvate</keyword>
<dbReference type="GO" id="GO:0016301">
    <property type="term" value="F:kinase activity"/>
    <property type="evidence" value="ECO:0007669"/>
    <property type="project" value="UniProtKB-UniRule"/>
</dbReference>
<dbReference type="Proteomes" id="UP000031307">
    <property type="component" value="Unassembled WGS sequence"/>
</dbReference>
<dbReference type="PATRIC" id="fig|83552.4.peg.126"/>
<dbReference type="SUPFAM" id="SSF51621">
    <property type="entry name" value="Phosphoenolpyruvate/pyruvate domain"/>
    <property type="match status" value="1"/>
</dbReference>
<evidence type="ECO:0000256" key="10">
    <source>
        <dbReference type="ARBA" id="ARBA00022840"/>
    </source>
</evidence>
<evidence type="ECO:0000259" key="16">
    <source>
        <dbReference type="Pfam" id="PF00391"/>
    </source>
</evidence>
<evidence type="ECO:0000256" key="5">
    <source>
        <dbReference type="ARBA" id="ARBA00020138"/>
    </source>
</evidence>
<dbReference type="Gene3D" id="3.30.1490.20">
    <property type="entry name" value="ATP-grasp fold, A domain"/>
    <property type="match status" value="1"/>
</dbReference>
<proteinExistence type="inferred from homology"/>
<name>A0A0C1C5K4_9BACT</name>
<evidence type="ECO:0000259" key="17">
    <source>
        <dbReference type="Pfam" id="PF01326"/>
    </source>
</evidence>
<comment type="catalytic activity">
    <reaction evidence="12">
        <text>pyruvate + phosphate + ATP = phosphoenolpyruvate + AMP + diphosphate + H(+)</text>
        <dbReference type="Rhea" id="RHEA:10756"/>
        <dbReference type="ChEBI" id="CHEBI:15361"/>
        <dbReference type="ChEBI" id="CHEBI:15378"/>
        <dbReference type="ChEBI" id="CHEBI:30616"/>
        <dbReference type="ChEBI" id="CHEBI:33019"/>
        <dbReference type="ChEBI" id="CHEBI:43474"/>
        <dbReference type="ChEBI" id="CHEBI:58702"/>
        <dbReference type="ChEBI" id="CHEBI:456215"/>
        <dbReference type="EC" id="2.7.9.1"/>
    </reaction>
</comment>
<dbReference type="NCBIfam" id="TIGR01828">
    <property type="entry name" value="pyru_phos_dikin"/>
    <property type="match status" value="1"/>
</dbReference>
<dbReference type="InterPro" id="IPR013815">
    <property type="entry name" value="ATP_grasp_subdomain_1"/>
</dbReference>
<feature type="binding site" evidence="14">
    <location>
        <position position="676"/>
    </location>
    <ligand>
        <name>substrate</name>
    </ligand>
</feature>
<evidence type="ECO:0000256" key="9">
    <source>
        <dbReference type="ARBA" id="ARBA00022777"/>
    </source>
</evidence>
<feature type="binding site" evidence="14">
    <location>
        <position position="826"/>
    </location>
    <ligand>
        <name>substrate</name>
    </ligand>
</feature>
<comment type="similarity">
    <text evidence="3 12">Belongs to the PEP-utilizing enzyme family.</text>
</comment>
<feature type="binding site" evidence="14">
    <location>
        <position position="827"/>
    </location>
    <ligand>
        <name>substrate</name>
    </ligand>
</feature>
<dbReference type="PROSITE" id="PS00742">
    <property type="entry name" value="PEP_ENZYMES_2"/>
    <property type="match status" value="1"/>
</dbReference>
<feature type="active site" description="Tele-phosphohistidine intermediate" evidence="13">
    <location>
        <position position="498"/>
    </location>
</feature>
<evidence type="ECO:0000313" key="19">
    <source>
        <dbReference type="EMBL" id="KIA78691.1"/>
    </source>
</evidence>
<comment type="function">
    <text evidence="2">Catalyzes the reversible phosphorylation of pyruvate and phosphate.</text>
</comment>
<dbReference type="NCBIfam" id="NF004531">
    <property type="entry name" value="PRK05878.1"/>
    <property type="match status" value="1"/>
</dbReference>
<feature type="binding site" evidence="15">
    <location>
        <position position="803"/>
    </location>
    <ligand>
        <name>Mg(2+)</name>
        <dbReference type="ChEBI" id="CHEBI:18420"/>
    </ligand>
</feature>
<dbReference type="InterPro" id="IPR015813">
    <property type="entry name" value="Pyrv/PenolPyrv_kinase-like_dom"/>
</dbReference>
<comment type="cofactor">
    <cofactor evidence="1 12 15">
        <name>Mg(2+)</name>
        <dbReference type="ChEBI" id="CHEBI:18420"/>
    </cofactor>
</comment>
<feature type="domain" description="Pyruvate phosphate dikinase AMP/ATP-binding" evidence="17">
    <location>
        <begin position="85"/>
        <end position="320"/>
    </location>
</feature>
<dbReference type="AlphaFoldDB" id="A0A0C1C5K4"/>
<dbReference type="Pfam" id="PF02896">
    <property type="entry name" value="PEP-utilizers_C"/>
    <property type="match status" value="1"/>
</dbReference>
<evidence type="ECO:0000256" key="3">
    <source>
        <dbReference type="ARBA" id="ARBA00007837"/>
    </source>
</evidence>
<organism evidence="19 20">
    <name type="scientific">Parachlamydia acanthamoebae</name>
    <dbReference type="NCBI Taxonomy" id="83552"/>
    <lineage>
        <taxon>Bacteria</taxon>
        <taxon>Pseudomonadati</taxon>
        <taxon>Chlamydiota</taxon>
        <taxon>Chlamydiia</taxon>
        <taxon>Parachlamydiales</taxon>
        <taxon>Parachlamydiaceae</taxon>
        <taxon>Parachlamydia</taxon>
    </lineage>
</organism>
<dbReference type="Pfam" id="PF01326">
    <property type="entry name" value="PPDK_N"/>
    <property type="match status" value="2"/>
</dbReference>
<dbReference type="InterPro" id="IPR000121">
    <property type="entry name" value="PEP_util_C"/>
</dbReference>
<feature type="domain" description="Pyruvate phosphate dikinase AMP/ATP-binding" evidence="17">
    <location>
        <begin position="342"/>
        <end position="396"/>
    </location>
</feature>
<dbReference type="SUPFAM" id="SSF56059">
    <property type="entry name" value="Glutathione synthetase ATP-binding domain-like"/>
    <property type="match status" value="1"/>
</dbReference>
<feature type="active site" description="Proton donor" evidence="13">
    <location>
        <position position="900"/>
    </location>
</feature>
<dbReference type="InterPro" id="IPR023151">
    <property type="entry name" value="PEP_util_CS"/>
</dbReference>
<dbReference type="PANTHER" id="PTHR22931">
    <property type="entry name" value="PHOSPHOENOLPYRUVATE DIKINASE-RELATED"/>
    <property type="match status" value="1"/>
</dbReference>
<evidence type="ECO:0000313" key="20">
    <source>
        <dbReference type="Proteomes" id="UP000031307"/>
    </source>
</evidence>
<feature type="domain" description="PEP-utilising enzyme mobile" evidence="16">
    <location>
        <begin position="466"/>
        <end position="546"/>
    </location>
</feature>
<gene>
    <name evidence="19" type="primary">ppdK</name>
    <name evidence="19" type="ORF">DB43_DP00480</name>
</gene>
<accession>A0A0C1C5K4</accession>
<feature type="binding site" evidence="14">
    <location>
        <position position="803"/>
    </location>
    <ligand>
        <name>substrate</name>
    </ligand>
</feature>
<evidence type="ECO:0000256" key="11">
    <source>
        <dbReference type="ARBA" id="ARBA00022842"/>
    </source>
</evidence>
<dbReference type="Gene3D" id="1.20.80.30">
    <property type="match status" value="1"/>
</dbReference>
<reference evidence="19 20" key="1">
    <citation type="journal article" date="2014" name="Mol. Biol. Evol.">
        <title>Massive expansion of Ubiquitination-related gene families within the Chlamydiae.</title>
        <authorList>
            <person name="Domman D."/>
            <person name="Collingro A."/>
            <person name="Lagkouvardos I."/>
            <person name="Gehre L."/>
            <person name="Weinmaier T."/>
            <person name="Rattei T."/>
            <person name="Subtil A."/>
            <person name="Horn M."/>
        </authorList>
    </citation>
    <scope>NUCLEOTIDE SEQUENCE [LARGE SCALE GENOMIC DNA]</scope>
    <source>
        <strain evidence="19 20">OEW1</strain>
    </source>
</reference>
<evidence type="ECO:0000256" key="15">
    <source>
        <dbReference type="PIRSR" id="PIRSR000853-3"/>
    </source>
</evidence>
<dbReference type="InterPro" id="IPR018274">
    <property type="entry name" value="PEP_util_AS"/>
</dbReference>
<feature type="binding site" evidence="15">
    <location>
        <position position="827"/>
    </location>
    <ligand>
        <name>Mg(2+)</name>
        <dbReference type="ChEBI" id="CHEBI:18420"/>
    </ligand>
</feature>
<evidence type="ECO:0000259" key="18">
    <source>
        <dbReference type="Pfam" id="PF02896"/>
    </source>
</evidence>
<feature type="binding site" evidence="14">
    <location>
        <position position="824"/>
    </location>
    <ligand>
        <name>substrate</name>
    </ligand>
</feature>
<evidence type="ECO:0000256" key="4">
    <source>
        <dbReference type="ARBA" id="ARBA00011994"/>
    </source>
</evidence>
<dbReference type="GO" id="GO:0005524">
    <property type="term" value="F:ATP binding"/>
    <property type="evidence" value="ECO:0007669"/>
    <property type="project" value="UniProtKB-UniRule"/>
</dbReference>
<dbReference type="Gene3D" id="3.50.30.10">
    <property type="entry name" value="Phosphohistidine domain"/>
    <property type="match status" value="1"/>
</dbReference>
<evidence type="ECO:0000256" key="1">
    <source>
        <dbReference type="ARBA" id="ARBA00001946"/>
    </source>
</evidence>
<protein>
    <recommendedName>
        <fullName evidence="5 12">Pyruvate, phosphate dikinase</fullName>
        <ecNumber evidence="4 12">2.7.9.1</ecNumber>
    </recommendedName>
</protein>
<evidence type="ECO:0000256" key="8">
    <source>
        <dbReference type="ARBA" id="ARBA00022741"/>
    </source>
</evidence>
<evidence type="ECO:0000256" key="6">
    <source>
        <dbReference type="ARBA" id="ARBA00022679"/>
    </source>
</evidence>
<dbReference type="PIRSF" id="PIRSF000853">
    <property type="entry name" value="PPDK"/>
    <property type="match status" value="1"/>
</dbReference>
<dbReference type="PANTHER" id="PTHR22931:SF9">
    <property type="entry name" value="PYRUVATE, PHOSPHATE DIKINASE 1, CHLOROPLASTIC"/>
    <property type="match status" value="1"/>
</dbReference>
<dbReference type="EC" id="2.7.9.1" evidence="4 12"/>
<keyword evidence="11 15" id="KW-0460">Magnesium</keyword>
<dbReference type="InterPro" id="IPR008279">
    <property type="entry name" value="PEP-util_enz_mobile_dom"/>
</dbReference>
<dbReference type="GO" id="GO:0046872">
    <property type="term" value="F:metal ion binding"/>
    <property type="evidence" value="ECO:0007669"/>
    <property type="project" value="UniProtKB-UniRule"/>
</dbReference>
<keyword evidence="8" id="KW-0547">Nucleotide-binding</keyword>
<dbReference type="Gene3D" id="3.20.20.60">
    <property type="entry name" value="Phosphoenolpyruvate-binding domains"/>
    <property type="match status" value="1"/>
</dbReference>
<dbReference type="Gene3D" id="1.10.189.10">
    <property type="entry name" value="Pyruvate Phosphate Dikinase, domain 2"/>
    <property type="match status" value="1"/>
</dbReference>
<dbReference type="GO" id="GO:0050242">
    <property type="term" value="F:pyruvate, phosphate dikinase activity"/>
    <property type="evidence" value="ECO:0007669"/>
    <property type="project" value="UniProtKB-UniRule"/>
</dbReference>
<dbReference type="Gene3D" id="3.30.470.20">
    <property type="entry name" value="ATP-grasp fold, B domain"/>
    <property type="match status" value="1"/>
</dbReference>
<evidence type="ECO:0000256" key="12">
    <source>
        <dbReference type="PIRNR" id="PIRNR000853"/>
    </source>
</evidence>
<dbReference type="InterPro" id="IPR002192">
    <property type="entry name" value="PPDK_AMP/ATP-bd"/>
</dbReference>
<dbReference type="InterPro" id="IPR040442">
    <property type="entry name" value="Pyrv_kinase-like_dom_sf"/>
</dbReference>
<dbReference type="Pfam" id="PF00391">
    <property type="entry name" value="PEP-utilizers"/>
    <property type="match status" value="1"/>
</dbReference>
<feature type="binding site" evidence="14">
    <location>
        <position position="825"/>
    </location>
    <ligand>
        <name>substrate</name>
    </ligand>
</feature>
<evidence type="ECO:0000256" key="13">
    <source>
        <dbReference type="PIRSR" id="PIRSR000853-1"/>
    </source>
</evidence>
<feature type="binding site" evidence="14">
    <location>
        <position position="620"/>
    </location>
    <ligand>
        <name>substrate</name>
    </ligand>
</feature>
<dbReference type="PROSITE" id="PS00370">
    <property type="entry name" value="PEP_ENZYMES_PHOS_SITE"/>
    <property type="match status" value="1"/>
</dbReference>
<sequence>MHERCSCTRYKIGVGMTSPTWRTDRNAQMAYVFPFGEHIPSPPLDKNLLGGKGHGLAEMCALALPVPSGFIITTEACNVYRRNQKSLSNEIVEQIFHALQVLEKNTGSQFGSEKNPLLVSVRSGARVSMPGMMDTILNLGLNDASVAGFAEKMGNAKFAYDNYRRFIQMYGEVVDGVSRKQFDQTFEEIKRIEKVSSSQELEADGLKRTCIIFKQIYEDHCGKPFPQNPKEQLMRAIGAVFNSWDSERAVLYRHLHGYPDDWGTAVNVQRMVFGNKNERSATGVGFTRDPATGENMFYGEFLVSAQGEDVVAGIRTPHPINEYQRHVFHSSLESLEKLMPSVYQQLLSIVKKLEQHFHDMQDIEFTIEDGHLYMLQTRAGKRTGFAAIRIAAEMLDEGLIDEKTALKRVQPEQLTQILTPIFDSEVKKSAEQFLATKGLNAGPGAASGSLVFTSEKAVEMRRKGIPCILAREEASPDDFPGMVAAEGILTIRGGSTSHAAVVARGMGKPCVVGCSSLLYNDAAKTLSDGKQTIKEGDPIAIDGLTGEVFFCHLPTSASEIAQVLLAKTKKPEDSLLYQQYDKLMEIADRYSKIKVRMNADTPQDSEYGRLFGADGIGLCRTEHMFMDLNRLNDVRCMFFSIHPDERRLAIDRLLPHQKKDFIGIFRAMHGLPVTIRLLDPPLHEFMPHNEDELDTLAHIMKISHNRLVEIRNSLKELNPMLGHRGCRLGISYPELTEMQTRAILEAAIEVATDGMVVYPEIMVPLVGIENELIHQKALIDKIAHRVFLETGKSIPYLVGTMIELPRACLIADKIAEHADFFSFGTNDLTQTTFGISRDDSAKFVPLYVKGVVNPLEPTEVFQILKHDPFQNLDEEGVGVLMQEAIHKGRHVKPDLKCGICGEHGGNPQSIALCQKMGLNYVSCSPFRVPVARLAAAQASISE</sequence>
<comment type="caution">
    <text evidence="19">The sequence shown here is derived from an EMBL/GenBank/DDBJ whole genome shotgun (WGS) entry which is preliminary data.</text>
</comment>
<keyword evidence="9 19" id="KW-0418">Kinase</keyword>
<evidence type="ECO:0000256" key="7">
    <source>
        <dbReference type="ARBA" id="ARBA00022723"/>
    </source>
</evidence>
<dbReference type="EMBL" id="JSAM01000010">
    <property type="protein sequence ID" value="KIA78691.1"/>
    <property type="molecule type" value="Genomic_DNA"/>
</dbReference>
<keyword evidence="10" id="KW-0067">ATP-binding</keyword>